<feature type="compositionally biased region" description="Polar residues" evidence="1">
    <location>
        <begin position="216"/>
        <end position="234"/>
    </location>
</feature>
<evidence type="ECO:0000313" key="3">
    <source>
        <dbReference type="Proteomes" id="UP000030641"/>
    </source>
</evidence>
<protein>
    <submittedName>
        <fullName evidence="2">Uncharacterized protein</fullName>
    </submittedName>
</protein>
<feature type="region of interest" description="Disordered" evidence="1">
    <location>
        <begin position="194"/>
        <end position="259"/>
    </location>
</feature>
<reference evidence="2 3" key="1">
    <citation type="journal article" date="2014" name="BMC Genomics">
        <title>Genome sequencing of four Aureobasidium pullulans varieties: biotechnological potential, stress tolerance, and description of new species.</title>
        <authorList>
            <person name="Gostin Ar C."/>
            <person name="Ohm R.A."/>
            <person name="Kogej T."/>
            <person name="Sonjak S."/>
            <person name="Turk M."/>
            <person name="Zajc J."/>
            <person name="Zalar P."/>
            <person name="Grube M."/>
            <person name="Sun H."/>
            <person name="Han J."/>
            <person name="Sharma A."/>
            <person name="Chiniquy J."/>
            <person name="Ngan C.Y."/>
            <person name="Lipzen A."/>
            <person name="Barry K."/>
            <person name="Grigoriev I.V."/>
            <person name="Gunde-Cimerman N."/>
        </authorList>
    </citation>
    <scope>NUCLEOTIDE SEQUENCE [LARGE SCALE GENOMIC DNA]</scope>
    <source>
        <strain evidence="2 3">EXF-2481</strain>
    </source>
</reference>
<evidence type="ECO:0000313" key="2">
    <source>
        <dbReference type="EMBL" id="KEQ90290.1"/>
    </source>
</evidence>
<gene>
    <name evidence="2" type="ORF">AUEXF2481DRAFT_34071</name>
</gene>
<dbReference type="GeneID" id="25364994"/>
<dbReference type="Proteomes" id="UP000030641">
    <property type="component" value="Unassembled WGS sequence"/>
</dbReference>
<name>A0A074XXU0_AURSE</name>
<dbReference type="RefSeq" id="XP_013338774.1">
    <property type="nucleotide sequence ID" value="XM_013483320.1"/>
</dbReference>
<dbReference type="EMBL" id="KL584794">
    <property type="protein sequence ID" value="KEQ90290.1"/>
    <property type="molecule type" value="Genomic_DNA"/>
</dbReference>
<feature type="region of interest" description="Disordered" evidence="1">
    <location>
        <begin position="350"/>
        <end position="387"/>
    </location>
</feature>
<dbReference type="HOGENOM" id="CLU_598489_0_0_1"/>
<keyword evidence="3" id="KW-1185">Reference proteome</keyword>
<dbReference type="AlphaFoldDB" id="A0A074XXU0"/>
<accession>A0A074XXU0</accession>
<dbReference type="InParanoid" id="A0A074XXU0"/>
<organism evidence="2 3">
    <name type="scientific">Aureobasidium subglaciale (strain EXF-2481)</name>
    <name type="common">Aureobasidium pullulans var. subglaciale</name>
    <dbReference type="NCBI Taxonomy" id="1043005"/>
    <lineage>
        <taxon>Eukaryota</taxon>
        <taxon>Fungi</taxon>
        <taxon>Dikarya</taxon>
        <taxon>Ascomycota</taxon>
        <taxon>Pezizomycotina</taxon>
        <taxon>Dothideomycetes</taxon>
        <taxon>Dothideomycetidae</taxon>
        <taxon>Dothideales</taxon>
        <taxon>Saccotheciaceae</taxon>
        <taxon>Aureobasidium</taxon>
    </lineage>
</organism>
<feature type="compositionally biased region" description="Acidic residues" evidence="1">
    <location>
        <begin position="363"/>
        <end position="387"/>
    </location>
</feature>
<evidence type="ECO:0000256" key="1">
    <source>
        <dbReference type="SAM" id="MobiDB-lite"/>
    </source>
</evidence>
<feature type="region of interest" description="Disordered" evidence="1">
    <location>
        <begin position="1"/>
        <end position="25"/>
    </location>
</feature>
<sequence length="457" mass="50443">MSDQNRPGRSSGPPESPSLNSSELPGVQAIRAGRWPRVKFIDEWSYRGILILKVEARQKRVDSRWKTVDVLVFGHTKPTSNPPVLVTLKRVGLNPISMHDEEMFSGRSSGSSQVPHQNTVLFCDGLRLNSTRAHIMQHNVDFEDDAWTDTMGYAPFWSSNDMARFLQQPFPQHQLTDGDALLWRAYPDLAELLGTPRPLQSPQPPHSSQLSILGPNATSISSDETLPINPNHTQPALAGPQALPEPSDTSDSAMSRLTDEEQGELLRDIISRITHMVAARKGMCLKDSCELTVHPNTCDPRHEFGAEDSHKRGTENIHYHNSSTLMREKGFRVYSNHNKLASISKIPAKPPKAGRITAAAPTEELDEAEEEDEESEDPVATDPPVGEDAEFLLPDELEDPLNEAEAEVIDPEGEEGTVALTIPPTDPDVGDALVIPDIDPVMKLPLDICILDATRLE</sequence>
<proteinExistence type="predicted"/>
<feature type="compositionally biased region" description="Low complexity" evidence="1">
    <location>
        <begin position="7"/>
        <end position="25"/>
    </location>
</feature>